<dbReference type="SUPFAM" id="SSF48726">
    <property type="entry name" value="Immunoglobulin"/>
    <property type="match status" value="1"/>
</dbReference>
<dbReference type="AlphaFoldDB" id="A0A8C5B6P5"/>
<evidence type="ECO:0000256" key="5">
    <source>
        <dbReference type="ARBA" id="ARBA00023157"/>
    </source>
</evidence>
<dbReference type="PROSITE" id="PS50287">
    <property type="entry name" value="SRCR_2"/>
    <property type="match status" value="3"/>
</dbReference>
<keyword evidence="12" id="KW-1185">Reference proteome</keyword>
<feature type="domain" description="SRCR" evidence="10">
    <location>
        <begin position="28"/>
        <end position="129"/>
    </location>
</feature>
<dbReference type="InterPro" id="IPR013783">
    <property type="entry name" value="Ig-like_fold"/>
</dbReference>
<feature type="region of interest" description="Disordered" evidence="9">
    <location>
        <begin position="141"/>
        <end position="162"/>
    </location>
</feature>
<dbReference type="SUPFAM" id="SSF56487">
    <property type="entry name" value="SRCR-like"/>
    <property type="match status" value="3"/>
</dbReference>
<dbReference type="InterPro" id="IPR001190">
    <property type="entry name" value="SRCR"/>
</dbReference>
<dbReference type="PANTHER" id="PTHR19331:SF22">
    <property type="entry name" value="DELETED IN MALIGNANT BRAIN TUMORS 1 PROTEIN"/>
    <property type="match status" value="1"/>
</dbReference>
<organism evidence="11 12">
    <name type="scientific">Gadus morhua</name>
    <name type="common">Atlantic cod</name>
    <dbReference type="NCBI Taxonomy" id="8049"/>
    <lineage>
        <taxon>Eukaryota</taxon>
        <taxon>Metazoa</taxon>
        <taxon>Chordata</taxon>
        <taxon>Craniata</taxon>
        <taxon>Vertebrata</taxon>
        <taxon>Euteleostomi</taxon>
        <taxon>Actinopterygii</taxon>
        <taxon>Neopterygii</taxon>
        <taxon>Teleostei</taxon>
        <taxon>Neoteleostei</taxon>
        <taxon>Acanthomorphata</taxon>
        <taxon>Zeiogadaria</taxon>
        <taxon>Gadariae</taxon>
        <taxon>Gadiformes</taxon>
        <taxon>Gadoidei</taxon>
        <taxon>Gadidae</taxon>
        <taxon>Gadus</taxon>
    </lineage>
</organism>
<dbReference type="GeneTree" id="ENSGT00940000157963"/>
<keyword evidence="2" id="KW-0964">Secreted</keyword>
<dbReference type="PRINTS" id="PR00258">
    <property type="entry name" value="SPERACTRCPTR"/>
</dbReference>
<reference evidence="11" key="2">
    <citation type="submission" date="2025-09" db="UniProtKB">
        <authorList>
            <consortium name="Ensembl"/>
        </authorList>
    </citation>
    <scope>IDENTIFICATION</scope>
</reference>
<name>A0A8C5B6P5_GADMO</name>
<comment type="caution">
    <text evidence="8">Lacks conserved residue(s) required for the propagation of feature annotation.</text>
</comment>
<dbReference type="Ensembl" id="ENSGMOT00000071633.1">
    <property type="protein sequence ID" value="ENSGMOP00000041990.1"/>
    <property type="gene ID" value="ENSGMOG00000022708.1"/>
</dbReference>
<dbReference type="OMA" id="CRQLDCD"/>
<dbReference type="InterPro" id="IPR036772">
    <property type="entry name" value="SRCR-like_dom_sf"/>
</dbReference>
<evidence type="ECO:0000256" key="4">
    <source>
        <dbReference type="ARBA" id="ARBA00022737"/>
    </source>
</evidence>
<dbReference type="InterPro" id="IPR036179">
    <property type="entry name" value="Ig-like_dom_sf"/>
</dbReference>
<proteinExistence type="predicted"/>
<dbReference type="Pfam" id="PF00530">
    <property type="entry name" value="SRCR"/>
    <property type="match status" value="3"/>
</dbReference>
<evidence type="ECO:0000256" key="9">
    <source>
        <dbReference type="SAM" id="MobiDB-lite"/>
    </source>
</evidence>
<evidence type="ECO:0000256" key="7">
    <source>
        <dbReference type="ARBA" id="ARBA00023319"/>
    </source>
</evidence>
<feature type="compositionally biased region" description="Low complexity" evidence="9">
    <location>
        <begin position="141"/>
        <end position="161"/>
    </location>
</feature>
<keyword evidence="5 8" id="KW-1015">Disulfide bond</keyword>
<evidence type="ECO:0000313" key="12">
    <source>
        <dbReference type="Proteomes" id="UP000694546"/>
    </source>
</evidence>
<dbReference type="PANTHER" id="PTHR19331">
    <property type="entry name" value="SCAVENGER RECEPTOR DOMAIN-CONTAINING"/>
    <property type="match status" value="1"/>
</dbReference>
<keyword evidence="7" id="KW-0393">Immunoglobulin domain</keyword>
<feature type="domain" description="SRCR" evidence="10">
    <location>
        <begin position="466"/>
        <end position="562"/>
    </location>
</feature>
<feature type="compositionally biased region" description="Gly residues" evidence="9">
    <location>
        <begin position="14"/>
        <end position="25"/>
    </location>
</feature>
<evidence type="ECO:0000259" key="10">
    <source>
        <dbReference type="PROSITE" id="PS50287"/>
    </source>
</evidence>
<feature type="domain" description="SRCR" evidence="10">
    <location>
        <begin position="248"/>
        <end position="352"/>
    </location>
</feature>
<dbReference type="Proteomes" id="UP000694546">
    <property type="component" value="Chromosome 3"/>
</dbReference>
<dbReference type="InterPro" id="IPR013151">
    <property type="entry name" value="Immunoglobulin_dom"/>
</dbReference>
<feature type="disulfide bond" evidence="8">
    <location>
        <begin position="290"/>
        <end position="351"/>
    </location>
</feature>
<feature type="disulfide bond" evidence="8">
    <location>
        <begin position="97"/>
        <end position="107"/>
    </location>
</feature>
<comment type="subcellular location">
    <subcellularLocation>
        <location evidence="1">Secreted</location>
    </subcellularLocation>
</comment>
<feature type="disulfide bond" evidence="8">
    <location>
        <begin position="535"/>
        <end position="545"/>
    </location>
</feature>
<evidence type="ECO:0000256" key="8">
    <source>
        <dbReference type="PROSITE-ProRule" id="PRU00196"/>
    </source>
</evidence>
<feature type="region of interest" description="Disordered" evidence="9">
    <location>
        <begin position="1"/>
        <end position="27"/>
    </location>
</feature>
<dbReference type="Gene3D" id="2.60.40.10">
    <property type="entry name" value="Immunoglobulins"/>
    <property type="match status" value="1"/>
</dbReference>
<feature type="disulfide bond" evidence="8">
    <location>
        <begin position="67"/>
        <end position="128"/>
    </location>
</feature>
<evidence type="ECO:0000256" key="1">
    <source>
        <dbReference type="ARBA" id="ARBA00004613"/>
    </source>
</evidence>
<dbReference type="SMART" id="SM00202">
    <property type="entry name" value="SR"/>
    <property type="match status" value="3"/>
</dbReference>
<dbReference type="Gene3D" id="3.10.250.10">
    <property type="entry name" value="SRCR-like domain"/>
    <property type="match status" value="3"/>
</dbReference>
<accession>A0A8C5B6P5</accession>
<evidence type="ECO:0000256" key="2">
    <source>
        <dbReference type="ARBA" id="ARBA00022525"/>
    </source>
</evidence>
<evidence type="ECO:0000256" key="6">
    <source>
        <dbReference type="ARBA" id="ARBA00023180"/>
    </source>
</evidence>
<dbReference type="Pfam" id="PF00047">
    <property type="entry name" value="ig"/>
    <property type="match status" value="1"/>
</dbReference>
<protein>
    <recommendedName>
        <fullName evidence="10">SRCR domain-containing protein</fullName>
    </recommendedName>
</protein>
<keyword evidence="3" id="KW-0732">Signal</keyword>
<dbReference type="GO" id="GO:0016020">
    <property type="term" value="C:membrane"/>
    <property type="evidence" value="ECO:0007669"/>
    <property type="project" value="InterPro"/>
</dbReference>
<evidence type="ECO:0000313" key="11">
    <source>
        <dbReference type="Ensembl" id="ENSGMOP00000041990.1"/>
    </source>
</evidence>
<keyword evidence="4" id="KW-0677">Repeat</keyword>
<evidence type="ECO:0000256" key="3">
    <source>
        <dbReference type="ARBA" id="ARBA00022729"/>
    </source>
</evidence>
<keyword evidence="6" id="KW-0325">Glycoprotein</keyword>
<sequence>GLPLSLSLPAPEPQGGGPPGSGGAGPVLRLAGRGAGRCSGRVEVLAGGSWRSVDPHSLDPDDRLVVCRALGCGFYAQHYSKPRPTASGPVWSVKFSCHGNASNHADCPAAPLPSNTSARDQQALYLDCTYRLAEPFISLTSTSSSTSTSTSTSSLESDSSSAPNVLGGHAFLISCFTHTAYTVKTFRLQACGEWFLPAVNRSAHFLFPAADQSHRGVYRCSYSVEEAPGLFHAAASLTILTVEEPRDVRLVGGASGCEGDLQVRHQGQWRPVVHGSGRGGWRGSVGGVVCRQLGCGALVAVGRAPASPRPGRVPRPAWRLLSDCGGEEAALTDCGVVRPLHTADPPAQVVCSDLLVSPNISVSSMMDPWRQGRDRPSVLKGHSFTVTCSVRPRYPGGSLLLLFSGANGTALSEPTVNRTAHFRFPAAVSAQQGNYTCVYRVTHRSRLFTSRSSVLSISIWKHYEEVMLVWGSSPCDGRLMVNVQDEWEMLASESAGWGLQHATVVCRQLRCGAAVSTRRVVGRHRTRSVRYFSDCQGSEGALLDCGTVIPWPSDSSVEVVCEARQREKSEDDYSSEDQ</sequence>
<reference evidence="11" key="1">
    <citation type="submission" date="2025-08" db="UniProtKB">
        <authorList>
            <consortium name="Ensembl"/>
        </authorList>
    </citation>
    <scope>IDENTIFICATION</scope>
</reference>
<feature type="disulfide bond" evidence="8">
    <location>
        <begin position="324"/>
        <end position="334"/>
    </location>
</feature>